<dbReference type="Gene3D" id="3.40.50.1110">
    <property type="entry name" value="SGNH hydrolase"/>
    <property type="match status" value="1"/>
</dbReference>
<dbReference type="PANTHER" id="PTHR30383">
    <property type="entry name" value="THIOESTERASE 1/PROTEASE 1/LYSOPHOSPHOLIPASE L1"/>
    <property type="match status" value="1"/>
</dbReference>
<keyword evidence="4" id="KW-1185">Reference proteome</keyword>
<evidence type="ECO:0000313" key="4">
    <source>
        <dbReference type="Proteomes" id="UP001433638"/>
    </source>
</evidence>
<keyword evidence="1" id="KW-0732">Signal</keyword>
<organism evidence="3 4">
    <name type="scientific">Vogesella oryzagri</name>
    <dbReference type="NCBI Taxonomy" id="3160864"/>
    <lineage>
        <taxon>Bacteria</taxon>
        <taxon>Pseudomonadati</taxon>
        <taxon>Pseudomonadota</taxon>
        <taxon>Betaproteobacteria</taxon>
        <taxon>Neisseriales</taxon>
        <taxon>Chromobacteriaceae</taxon>
        <taxon>Vogesella</taxon>
    </lineage>
</organism>
<feature type="domain" description="SGNH hydrolase-type esterase" evidence="2">
    <location>
        <begin position="39"/>
        <end position="194"/>
    </location>
</feature>
<dbReference type="InterPro" id="IPR013830">
    <property type="entry name" value="SGNH_hydro"/>
</dbReference>
<dbReference type="Proteomes" id="UP001433638">
    <property type="component" value="Unassembled WGS sequence"/>
</dbReference>
<feature type="chain" id="PRO_5045296635" evidence="1">
    <location>
        <begin position="35"/>
        <end position="214"/>
    </location>
</feature>
<dbReference type="InterPro" id="IPR036514">
    <property type="entry name" value="SGNH_hydro_sf"/>
</dbReference>
<evidence type="ECO:0000259" key="2">
    <source>
        <dbReference type="Pfam" id="PF13472"/>
    </source>
</evidence>
<gene>
    <name evidence="3" type="ORF">ABNW52_12035</name>
</gene>
<dbReference type="CDD" id="cd01822">
    <property type="entry name" value="Lysophospholipase_L1_like"/>
    <property type="match status" value="1"/>
</dbReference>
<dbReference type="RefSeq" id="WP_349588075.1">
    <property type="nucleotide sequence ID" value="NZ_JBEFLD010000006.1"/>
</dbReference>
<dbReference type="PROSITE" id="PS01098">
    <property type="entry name" value="LIPASE_GDSL_SER"/>
    <property type="match status" value="1"/>
</dbReference>
<evidence type="ECO:0000256" key="1">
    <source>
        <dbReference type="SAM" id="SignalP"/>
    </source>
</evidence>
<name>A0ABV1M5K6_9NEIS</name>
<dbReference type="Pfam" id="PF13472">
    <property type="entry name" value="Lipase_GDSL_2"/>
    <property type="match status" value="1"/>
</dbReference>
<accession>A0ABV1M5K6</accession>
<evidence type="ECO:0000313" key="3">
    <source>
        <dbReference type="EMBL" id="MEQ6291341.1"/>
    </source>
</evidence>
<dbReference type="PANTHER" id="PTHR30383:SF24">
    <property type="entry name" value="THIOESTERASE 1_PROTEASE 1_LYSOPHOSPHOLIPASE L1"/>
    <property type="match status" value="1"/>
</dbReference>
<feature type="signal peptide" evidence="1">
    <location>
        <begin position="1"/>
        <end position="34"/>
    </location>
</feature>
<comment type="caution">
    <text evidence="3">The sequence shown here is derived from an EMBL/GenBank/DDBJ whole genome shotgun (WGS) entry which is preliminary data.</text>
</comment>
<dbReference type="InterPro" id="IPR051532">
    <property type="entry name" value="Ester_Hydrolysis_Enzymes"/>
</dbReference>
<sequence>MLSGRSKLWSGAWRRAALCALLLPLVLAAPAAQAARVVVFGDSISAGYGINPAQGWVNLLQGRLGKQHTVINASLSGETTAGGLNRLPAVLQQHRPDVLVLELGGNDGLRGLPLAEMQSNLNAMVRLAQAANARVMLIGMALPPNYGPEYGSKFQQVYRAVAKQQRVALVPLLVAGFERDLSQFQNDGIHPLAAAQPRMVANVLPGLQPLLRQH</sequence>
<dbReference type="EMBL" id="JBEFLD010000006">
    <property type="protein sequence ID" value="MEQ6291341.1"/>
    <property type="molecule type" value="Genomic_DNA"/>
</dbReference>
<proteinExistence type="predicted"/>
<reference evidence="3" key="1">
    <citation type="submission" date="2024-06" db="EMBL/GenBank/DDBJ databases">
        <title>Genome sequence of Vogesella sp. MAHUQ-64.</title>
        <authorList>
            <person name="Huq M.A."/>
        </authorList>
    </citation>
    <scope>NUCLEOTIDE SEQUENCE</scope>
    <source>
        <strain evidence="3">MAHUQ-64</strain>
    </source>
</reference>
<protein>
    <submittedName>
        <fullName evidence="3">Arylesterase</fullName>
    </submittedName>
</protein>
<dbReference type="InterPro" id="IPR008265">
    <property type="entry name" value="Lipase_GDSL_AS"/>
</dbReference>
<dbReference type="SUPFAM" id="SSF52266">
    <property type="entry name" value="SGNH hydrolase"/>
    <property type="match status" value="1"/>
</dbReference>